<dbReference type="RefSeq" id="WP_192766895.1">
    <property type="nucleotide sequence ID" value="NZ_JADBEB010000001.1"/>
</dbReference>
<dbReference type="InterPro" id="IPR026367">
    <property type="entry name" value="FxsC_C"/>
</dbReference>
<dbReference type="Proteomes" id="UP000649753">
    <property type="component" value="Unassembled WGS sequence"/>
</dbReference>
<reference evidence="1" key="1">
    <citation type="submission" date="2020-10" db="EMBL/GenBank/DDBJ databases">
        <title>Sequencing the genomes of 1000 actinobacteria strains.</title>
        <authorList>
            <person name="Klenk H.-P."/>
        </authorList>
    </citation>
    <scope>NUCLEOTIDE SEQUENCE</scope>
    <source>
        <strain evidence="1">DSM 46832</strain>
    </source>
</reference>
<name>A0A927M2H5_9ACTN</name>
<protein>
    <submittedName>
        <fullName evidence="1">FxsC-like protein</fullName>
    </submittedName>
</protein>
<dbReference type="AlphaFoldDB" id="A0A927M2H5"/>
<proteinExistence type="predicted"/>
<evidence type="ECO:0000313" key="1">
    <source>
        <dbReference type="EMBL" id="MBE1486963.1"/>
    </source>
</evidence>
<organism evidence="1 2">
    <name type="scientific">Plantactinospora soyae</name>
    <dbReference type="NCBI Taxonomy" id="1544732"/>
    <lineage>
        <taxon>Bacteria</taxon>
        <taxon>Bacillati</taxon>
        <taxon>Actinomycetota</taxon>
        <taxon>Actinomycetes</taxon>
        <taxon>Micromonosporales</taxon>
        <taxon>Micromonosporaceae</taxon>
        <taxon>Plantactinospora</taxon>
    </lineage>
</organism>
<dbReference type="EMBL" id="JADBEB010000001">
    <property type="protein sequence ID" value="MBE1486963.1"/>
    <property type="molecule type" value="Genomic_DNA"/>
</dbReference>
<comment type="caution">
    <text evidence="1">The sequence shown here is derived from an EMBL/GenBank/DDBJ whole genome shotgun (WGS) entry which is preliminary data.</text>
</comment>
<keyword evidence="2" id="KW-1185">Reference proteome</keyword>
<dbReference type="NCBIfam" id="TIGR04276">
    <property type="entry name" value="FxsC_Cterm"/>
    <property type="match status" value="1"/>
</dbReference>
<sequence length="395" mass="43654">MTQFFLSRAAGDDDSYAIRFFRDLSAKVREISGVDGEVGFVETVDSDSRSPWSAPARNALAGCQAFVALCSPRFFLSERCGRQWWIFADRLDRYAKQTGQQPPALLSVLWSGGSGVDGAPGEGREAVRQLIRLRSHRPRYESLLTTLATQIVRTVEEHRIPPVSPNFDPANVPSAFDYAGVESALQTPSAKDLAEAATQHVHFIVAAGTRAEMGAVRDDIRFYGDRGQDWAAYRPALSGPLVAHARTLAAERLFRSDVIDLDDLSERLDQARRNNEIVVLLVDAWITKLAAYRRILAEFDDQTDSSVAVLAPANVTDAETVRHSGELRAGLAQTFPHNLARGDQLVRIEIDSPESFEIDLVSALEEAQNRIFSRGRVFRRPAQDAPADRPILQGP</sequence>
<accession>A0A927M2H5</accession>
<evidence type="ECO:0000313" key="2">
    <source>
        <dbReference type="Proteomes" id="UP000649753"/>
    </source>
</evidence>
<gene>
    <name evidence="1" type="ORF">H4W31_002601</name>
</gene>